<dbReference type="SUPFAM" id="SSF102705">
    <property type="entry name" value="NIF3 (NGG1p interacting factor 3)-like"/>
    <property type="match status" value="1"/>
</dbReference>
<dbReference type="EMBL" id="PYWC01000082">
    <property type="protein sequence ID" value="PWW73334.1"/>
    <property type="molecule type" value="Genomic_DNA"/>
</dbReference>
<name>A0A317SFR5_9PEZI</name>
<accession>A0A317SFR5</accession>
<dbReference type="PANTHER" id="PTHR41774:SF1">
    <property type="entry name" value="NGG1P INTERACTING FACTOR NIF3"/>
    <property type="match status" value="1"/>
</dbReference>
<comment type="caution">
    <text evidence="2">The sequence shown here is derived from an EMBL/GenBank/DDBJ whole genome shotgun (WGS) entry which is preliminary data.</text>
</comment>
<organism evidence="2 3">
    <name type="scientific">Tuber magnatum</name>
    <name type="common">white Piedmont truffle</name>
    <dbReference type="NCBI Taxonomy" id="42249"/>
    <lineage>
        <taxon>Eukaryota</taxon>
        <taxon>Fungi</taxon>
        <taxon>Dikarya</taxon>
        <taxon>Ascomycota</taxon>
        <taxon>Pezizomycotina</taxon>
        <taxon>Pezizomycetes</taxon>
        <taxon>Pezizales</taxon>
        <taxon>Tuberaceae</taxon>
        <taxon>Tuber</taxon>
    </lineage>
</organism>
<protein>
    <recommendedName>
        <fullName evidence="1">ATP phosphoribosyltransferase</fullName>
    </recommendedName>
</protein>
<evidence type="ECO:0000256" key="1">
    <source>
        <dbReference type="ARBA" id="ARBA00020998"/>
    </source>
</evidence>
<dbReference type="InterPro" id="IPR036069">
    <property type="entry name" value="DUF34/NIF3_sf"/>
</dbReference>
<evidence type="ECO:0000313" key="2">
    <source>
        <dbReference type="EMBL" id="PWW73334.1"/>
    </source>
</evidence>
<gene>
    <name evidence="2" type="ORF">C7212DRAFT_332265</name>
</gene>
<dbReference type="STRING" id="42249.A0A317SFR5"/>
<proteinExistence type="predicted"/>
<dbReference type="Gene3D" id="3.30.70.120">
    <property type="match status" value="1"/>
</dbReference>
<dbReference type="InterPro" id="IPR015867">
    <property type="entry name" value="N-reg_PII/ATP_PRibTrfase_C"/>
</dbReference>
<evidence type="ECO:0000313" key="3">
    <source>
        <dbReference type="Proteomes" id="UP000246991"/>
    </source>
</evidence>
<reference evidence="2 3" key="1">
    <citation type="submission" date="2018-03" db="EMBL/GenBank/DDBJ databases">
        <title>Genomes of Pezizomycetes fungi and the evolution of truffles.</title>
        <authorList>
            <person name="Murat C."/>
            <person name="Payen T."/>
            <person name="Noel B."/>
            <person name="Kuo A."/>
            <person name="Martin F.M."/>
        </authorList>
    </citation>
    <scope>NUCLEOTIDE SEQUENCE [LARGE SCALE GENOMIC DNA]</scope>
    <source>
        <strain evidence="2">091103-1</strain>
    </source>
</reference>
<dbReference type="Proteomes" id="UP000246991">
    <property type="component" value="Unassembled WGS sequence"/>
</dbReference>
<dbReference type="AlphaFoldDB" id="A0A317SFR5"/>
<keyword evidence="3" id="KW-1185">Reference proteome</keyword>
<dbReference type="OrthoDB" id="15981at2759"/>
<dbReference type="PANTHER" id="PTHR41774">
    <property type="match status" value="1"/>
</dbReference>
<sequence length="121" mass="13298">MSSTAPTRYKLIFYVPTSGLETVKTAVFETGAGEFPGGKYIQTCWETTGTGQFLPVKSAGAKPAIGELLPDESAFRLERVEEVRCEILCIDRETAVKAVGALRGAHPYEEPAYEVYKLEDF</sequence>